<accession>A0A7S3DVK8</accession>
<dbReference type="AlphaFoldDB" id="A0A7S3DVK8"/>
<name>A0A7S3DVK8_9STRA</name>
<dbReference type="Gene3D" id="3.40.50.720">
    <property type="entry name" value="NAD(P)-binding Rossmann-like Domain"/>
    <property type="match status" value="1"/>
</dbReference>
<evidence type="ECO:0000313" key="1">
    <source>
        <dbReference type="EMBL" id="CAD9986261.1"/>
    </source>
</evidence>
<dbReference type="EMBL" id="HBHT01033629">
    <property type="protein sequence ID" value="CAD9986261.1"/>
    <property type="molecule type" value="Transcribed_RNA"/>
</dbReference>
<proteinExistence type="predicted"/>
<organism evidence="1">
    <name type="scientific">Entomoneis paludosa</name>
    <dbReference type="NCBI Taxonomy" id="265537"/>
    <lineage>
        <taxon>Eukaryota</taxon>
        <taxon>Sar</taxon>
        <taxon>Stramenopiles</taxon>
        <taxon>Ochrophyta</taxon>
        <taxon>Bacillariophyta</taxon>
        <taxon>Bacillariophyceae</taxon>
        <taxon>Bacillariophycidae</taxon>
        <taxon>Entomoneidaceae</taxon>
        <taxon>Entomoneis</taxon>
    </lineage>
</organism>
<sequence>MSSTAMESATPAFVAAKKVYLLVLNRADLLVSQELTRLLASVSSSKEECGCRIFLAVPSAFHEHARVWMKDIEKSINGQSGTTLEILRYTTNQTVAECREQAQQLVQQLQKQFNISHIDGLVFNCHGALPGRYNVVVENRNGVSGGGVLEMVRYKVLGLMVLLEALLQHKLLKSSKLGTNEETSTPSCRVIVAGSEASRGIPGMGFPAPQFKDDTVESFISILNGSGLVTKNGNIVYGHVEAILSLYIGAMARKHPGIFFGTLSPGFTQDSLNYQLTIEKGFLNRLLMAVFLYVLHPSMVTEDKAVDFTDAAKRFLCAITGELDEGLPQFSTGALIGAPDQGISGKVFCDQSTLSDGAFLTDTTKQDLAYRALHKFLD</sequence>
<reference evidence="1" key="1">
    <citation type="submission" date="2021-01" db="EMBL/GenBank/DDBJ databases">
        <authorList>
            <person name="Corre E."/>
            <person name="Pelletier E."/>
            <person name="Niang G."/>
            <person name="Scheremetjew M."/>
            <person name="Finn R."/>
            <person name="Kale V."/>
            <person name="Holt S."/>
            <person name="Cochrane G."/>
            <person name="Meng A."/>
            <person name="Brown T."/>
            <person name="Cohen L."/>
        </authorList>
    </citation>
    <scope>NUCLEOTIDE SEQUENCE</scope>
    <source>
        <strain evidence="1">CCMP125</strain>
    </source>
</reference>
<protein>
    <submittedName>
        <fullName evidence="1">Uncharacterized protein</fullName>
    </submittedName>
</protein>
<gene>
    <name evidence="1" type="ORF">APAL1065_LOCUS22621</name>
</gene>